<protein>
    <submittedName>
        <fullName evidence="8">PHB depolymerase family esterase</fullName>
    </submittedName>
</protein>
<evidence type="ECO:0000256" key="1">
    <source>
        <dbReference type="ARBA" id="ARBA00004613"/>
    </source>
</evidence>
<evidence type="ECO:0000256" key="7">
    <source>
        <dbReference type="ARBA" id="ARBA00023326"/>
    </source>
</evidence>
<dbReference type="Gene3D" id="3.40.50.1820">
    <property type="entry name" value="alpha/beta hydrolase"/>
    <property type="match status" value="1"/>
</dbReference>
<evidence type="ECO:0000256" key="6">
    <source>
        <dbReference type="ARBA" id="ARBA00023277"/>
    </source>
</evidence>
<keyword evidence="2" id="KW-0964">Secreted</keyword>
<dbReference type="EMBL" id="BAAAPY010000001">
    <property type="protein sequence ID" value="GAA2072003.1"/>
    <property type="molecule type" value="Genomic_DNA"/>
</dbReference>
<evidence type="ECO:0000313" key="8">
    <source>
        <dbReference type="EMBL" id="GAA2072003.1"/>
    </source>
</evidence>
<dbReference type="RefSeq" id="WP_344324502.1">
    <property type="nucleotide sequence ID" value="NZ_BAAAPY010000001.1"/>
</dbReference>
<dbReference type="InterPro" id="IPR029058">
    <property type="entry name" value="AB_hydrolase_fold"/>
</dbReference>
<dbReference type="PANTHER" id="PTHR38050">
    <property type="match status" value="1"/>
</dbReference>
<dbReference type="InterPro" id="IPR010126">
    <property type="entry name" value="Esterase_phb"/>
</dbReference>
<proteinExistence type="predicted"/>
<dbReference type="Pfam" id="PF10503">
    <property type="entry name" value="Esterase_PHB"/>
    <property type="match status" value="1"/>
</dbReference>
<comment type="caution">
    <text evidence="8">The sequence shown here is derived from an EMBL/GenBank/DDBJ whole genome shotgun (WGS) entry which is preliminary data.</text>
</comment>
<organism evidence="8 9">
    <name type="scientific">Aeromicrobium halocynthiae</name>
    <dbReference type="NCBI Taxonomy" id="560557"/>
    <lineage>
        <taxon>Bacteria</taxon>
        <taxon>Bacillati</taxon>
        <taxon>Actinomycetota</taxon>
        <taxon>Actinomycetes</taxon>
        <taxon>Propionibacteriales</taxon>
        <taxon>Nocardioidaceae</taxon>
        <taxon>Aeromicrobium</taxon>
    </lineage>
</organism>
<comment type="subcellular location">
    <subcellularLocation>
        <location evidence="1">Secreted</location>
    </subcellularLocation>
</comment>
<dbReference type="PROSITE" id="PS51257">
    <property type="entry name" value="PROKAR_LIPOPROTEIN"/>
    <property type="match status" value="1"/>
</dbReference>
<evidence type="ECO:0000256" key="2">
    <source>
        <dbReference type="ARBA" id="ARBA00022525"/>
    </source>
</evidence>
<keyword evidence="6" id="KW-0119">Carbohydrate metabolism</keyword>
<keyword evidence="4" id="KW-0732">Signal</keyword>
<keyword evidence="3" id="KW-0858">Xylan degradation</keyword>
<reference evidence="8 9" key="1">
    <citation type="journal article" date="2019" name="Int. J. Syst. Evol. Microbiol.">
        <title>The Global Catalogue of Microorganisms (GCM) 10K type strain sequencing project: providing services to taxonomists for standard genome sequencing and annotation.</title>
        <authorList>
            <consortium name="The Broad Institute Genomics Platform"/>
            <consortium name="The Broad Institute Genome Sequencing Center for Infectious Disease"/>
            <person name="Wu L."/>
            <person name="Ma J."/>
        </authorList>
    </citation>
    <scope>NUCLEOTIDE SEQUENCE [LARGE SCALE GENOMIC DNA]</scope>
    <source>
        <strain evidence="8 9">JCM 15749</strain>
    </source>
</reference>
<dbReference type="SUPFAM" id="SSF53474">
    <property type="entry name" value="alpha/beta-Hydrolases"/>
    <property type="match status" value="1"/>
</dbReference>
<keyword evidence="7" id="KW-0624">Polysaccharide degradation</keyword>
<name>A0ABN2VTC9_9ACTN</name>
<dbReference type="Proteomes" id="UP001501480">
    <property type="component" value="Unassembled WGS sequence"/>
</dbReference>
<sequence>MLRVVSVLVSVVVVLTACTSGDEDGSEPAERASGGDAPAAASFCTGTEVRTLSTAAGDRPYLVRGPSGWDGSTALPVVYLFHGLGGQADTTLAYTGLAEVADERGFLVVAPQATGQGNSWDYRSTTAQEGSDLAGLRELMTAVGEQDCVDADRQFATGLSNGSALVLAMACSGDFPLRGYAGVAAAFYDSSCVDAPPAPIAYFHGTADEVVPFGGGPTPIEPTEPVETSMAGWARHNSCAPEPTVAGVGADVERRVWQDCDADLVAYYVDGGGHTWPGAEPLPFLGGTTGTISASQEMADFFGLD</sequence>
<keyword evidence="5" id="KW-0378">Hydrolase</keyword>
<dbReference type="InterPro" id="IPR043595">
    <property type="entry name" value="FaeB/C/D"/>
</dbReference>
<dbReference type="PANTHER" id="PTHR38050:SF2">
    <property type="entry name" value="FERULOYL ESTERASE C-RELATED"/>
    <property type="match status" value="1"/>
</dbReference>
<evidence type="ECO:0000256" key="4">
    <source>
        <dbReference type="ARBA" id="ARBA00022729"/>
    </source>
</evidence>
<keyword evidence="9" id="KW-1185">Reference proteome</keyword>
<evidence type="ECO:0000313" key="9">
    <source>
        <dbReference type="Proteomes" id="UP001501480"/>
    </source>
</evidence>
<evidence type="ECO:0000256" key="5">
    <source>
        <dbReference type="ARBA" id="ARBA00022801"/>
    </source>
</evidence>
<accession>A0ABN2VTC9</accession>
<evidence type="ECO:0000256" key="3">
    <source>
        <dbReference type="ARBA" id="ARBA00022651"/>
    </source>
</evidence>
<gene>
    <name evidence="8" type="ORF">GCM10009821_07520</name>
</gene>